<keyword evidence="3" id="KW-0677">Repeat</keyword>
<dbReference type="GO" id="GO:0019882">
    <property type="term" value="P:antigen processing and presentation"/>
    <property type="evidence" value="ECO:0007669"/>
    <property type="project" value="InterPro"/>
</dbReference>
<organism evidence="9 10">
    <name type="scientific">Electrophorus voltai</name>
    <dbReference type="NCBI Taxonomy" id="2609070"/>
    <lineage>
        <taxon>Eukaryota</taxon>
        <taxon>Metazoa</taxon>
        <taxon>Chordata</taxon>
        <taxon>Craniata</taxon>
        <taxon>Vertebrata</taxon>
        <taxon>Euteleostomi</taxon>
        <taxon>Actinopterygii</taxon>
        <taxon>Neopterygii</taxon>
        <taxon>Teleostei</taxon>
        <taxon>Ostariophysi</taxon>
        <taxon>Gymnotiformes</taxon>
        <taxon>Gymnotoidei</taxon>
        <taxon>Gymnotidae</taxon>
        <taxon>Electrophorus</taxon>
    </lineage>
</organism>
<keyword evidence="2" id="KW-0964">Secreted</keyword>
<comment type="caution">
    <text evidence="5">Lacks conserved residue(s) required for the propagation of feature annotation.</text>
</comment>
<feature type="domain" description="Thyroglobulin type-1" evidence="8">
    <location>
        <begin position="120"/>
        <end position="179"/>
    </location>
</feature>
<feature type="disulfide bond" evidence="5">
    <location>
        <begin position="151"/>
        <end position="158"/>
    </location>
</feature>
<keyword evidence="10" id="KW-1185">Reference proteome</keyword>
<dbReference type="InterPro" id="IPR015386">
    <property type="entry name" value="MHC_II-assoc_invar/CLIP_MHC-bd"/>
</dbReference>
<dbReference type="CDD" id="cd00191">
    <property type="entry name" value="TY"/>
    <property type="match status" value="1"/>
</dbReference>
<gene>
    <name evidence="9" type="ORF">P4O66_016588</name>
</gene>
<dbReference type="AlphaFoldDB" id="A0AAD9DMH8"/>
<evidence type="ECO:0000256" key="2">
    <source>
        <dbReference type="ARBA" id="ARBA00022525"/>
    </source>
</evidence>
<dbReference type="SUPFAM" id="SSF57610">
    <property type="entry name" value="Thyroglobulin type-1 domain"/>
    <property type="match status" value="1"/>
</dbReference>
<dbReference type="PANTHER" id="PTHR12352">
    <property type="entry name" value="SECRETED MODULAR CALCIUM-BINDING PROTEIN"/>
    <property type="match status" value="1"/>
</dbReference>
<evidence type="ECO:0000256" key="5">
    <source>
        <dbReference type="PROSITE-ProRule" id="PRU00500"/>
    </source>
</evidence>
<dbReference type="PROSITE" id="PS51162">
    <property type="entry name" value="THYROGLOBULIN_1_2"/>
    <property type="match status" value="1"/>
</dbReference>
<evidence type="ECO:0000313" key="10">
    <source>
        <dbReference type="Proteomes" id="UP001239994"/>
    </source>
</evidence>
<dbReference type="Gene3D" id="4.10.800.10">
    <property type="entry name" value="Thyroglobulin type-1"/>
    <property type="match status" value="1"/>
</dbReference>
<evidence type="ECO:0000256" key="3">
    <source>
        <dbReference type="ARBA" id="ARBA00022737"/>
    </source>
</evidence>
<dbReference type="PROSITE" id="PS00484">
    <property type="entry name" value="THYROGLOBULIN_1_1"/>
    <property type="match status" value="1"/>
</dbReference>
<evidence type="ECO:0000256" key="7">
    <source>
        <dbReference type="SAM" id="Phobius"/>
    </source>
</evidence>
<dbReference type="GO" id="GO:0006955">
    <property type="term" value="P:immune response"/>
    <property type="evidence" value="ECO:0007669"/>
    <property type="project" value="InterPro"/>
</dbReference>
<dbReference type="InterPro" id="IPR051950">
    <property type="entry name" value="Dev_reg/Prot_inhib"/>
</dbReference>
<reference evidence="9" key="1">
    <citation type="submission" date="2023-03" db="EMBL/GenBank/DDBJ databases">
        <title>Electrophorus voltai genome.</title>
        <authorList>
            <person name="Bian C."/>
        </authorList>
    </citation>
    <scope>NUCLEOTIDE SEQUENCE</scope>
    <source>
        <strain evidence="9">CB-2022</strain>
        <tissue evidence="9">Muscle</tissue>
    </source>
</reference>
<evidence type="ECO:0000259" key="8">
    <source>
        <dbReference type="PROSITE" id="PS51162"/>
    </source>
</evidence>
<feature type="region of interest" description="Disordered" evidence="6">
    <location>
        <begin position="1"/>
        <end position="26"/>
    </location>
</feature>
<keyword evidence="7" id="KW-0472">Membrane</keyword>
<dbReference type="GO" id="GO:0005615">
    <property type="term" value="C:extracellular space"/>
    <property type="evidence" value="ECO:0007669"/>
    <property type="project" value="TreeGrafter"/>
</dbReference>
<dbReference type="PANTHER" id="PTHR12352:SF3">
    <property type="entry name" value="NIDOGEN-2"/>
    <property type="match status" value="1"/>
</dbReference>
<dbReference type="Pfam" id="PF00086">
    <property type="entry name" value="Thyroglobulin_1"/>
    <property type="match status" value="1"/>
</dbReference>
<dbReference type="GO" id="GO:0042289">
    <property type="term" value="F:MHC class II protein binding"/>
    <property type="evidence" value="ECO:0007669"/>
    <property type="project" value="InterPro"/>
</dbReference>
<dbReference type="InterPro" id="IPR036857">
    <property type="entry name" value="Thyroglobulin_1_sf"/>
</dbReference>
<evidence type="ECO:0000256" key="1">
    <source>
        <dbReference type="ARBA" id="ARBA00004613"/>
    </source>
</evidence>
<feature type="transmembrane region" description="Helical" evidence="7">
    <location>
        <begin position="34"/>
        <end position="56"/>
    </location>
</feature>
<dbReference type="Pfam" id="PF09307">
    <property type="entry name" value="MHC2-interact"/>
    <property type="match status" value="1"/>
</dbReference>
<comment type="subcellular location">
    <subcellularLocation>
        <location evidence="1">Secreted</location>
    </subcellularLocation>
</comment>
<dbReference type="Proteomes" id="UP001239994">
    <property type="component" value="Unassembled WGS sequence"/>
</dbReference>
<dbReference type="EMBL" id="JAROKS010000023">
    <property type="protein sequence ID" value="KAK1788130.1"/>
    <property type="molecule type" value="Genomic_DNA"/>
</dbReference>
<feature type="region of interest" description="Disordered" evidence="6">
    <location>
        <begin position="197"/>
        <end position="227"/>
    </location>
</feature>
<keyword evidence="4 5" id="KW-1015">Disulfide bond</keyword>
<proteinExistence type="predicted"/>
<accession>A0AAD9DMH8</accession>
<evidence type="ECO:0000256" key="6">
    <source>
        <dbReference type="SAM" id="MobiDB-lite"/>
    </source>
</evidence>
<protein>
    <recommendedName>
        <fullName evidence="8">Thyroglobulin type-1 domain-containing protein</fullName>
    </recommendedName>
</protein>
<evidence type="ECO:0000256" key="4">
    <source>
        <dbReference type="ARBA" id="ARBA00023157"/>
    </source>
</evidence>
<dbReference type="InterPro" id="IPR000716">
    <property type="entry name" value="Thyroglobulin_1"/>
</dbReference>
<keyword evidence="7" id="KW-1133">Transmembrane helix</keyword>
<sequence>METPQGPLLRSQSQENDVRAGSQRGGSNRQAFKVAGLTLLATVLIVGQAFTAYMVYSQKDKLNTLERRSDRLEELSRRPSVMRAPMKMAVPMKTLPLVLDELNTKDMKTSSSPAPKKDTMTQCQKQAAGLTSADSFKPQCDENGDYLPQQCLTSPNLCWCVDKRGVMVPETAAQGPAQCNTAGTDAAAWAVRQSPWRSAHASDRRNPRELACSGGPPWRRIHKGPGEVMPPAAWFSRGYAKGGGSSPSVSN</sequence>
<dbReference type="SMART" id="SM00211">
    <property type="entry name" value="TY"/>
    <property type="match status" value="1"/>
</dbReference>
<name>A0AAD9DMH8_9TELE</name>
<dbReference type="GO" id="GO:0016020">
    <property type="term" value="C:membrane"/>
    <property type="evidence" value="ECO:0007669"/>
    <property type="project" value="InterPro"/>
</dbReference>
<comment type="caution">
    <text evidence="9">The sequence shown here is derived from an EMBL/GenBank/DDBJ whole genome shotgun (WGS) entry which is preliminary data.</text>
</comment>
<evidence type="ECO:0000313" key="9">
    <source>
        <dbReference type="EMBL" id="KAK1788130.1"/>
    </source>
</evidence>
<keyword evidence="7" id="KW-0812">Transmembrane</keyword>
<dbReference type="GO" id="GO:0006886">
    <property type="term" value="P:intracellular protein transport"/>
    <property type="evidence" value="ECO:0007669"/>
    <property type="project" value="InterPro"/>
</dbReference>